<protein>
    <submittedName>
        <fullName evidence="1">Uncharacterized protein</fullName>
    </submittedName>
</protein>
<evidence type="ECO:0000313" key="1">
    <source>
        <dbReference type="EMBL" id="PIO26393.1"/>
    </source>
</evidence>
<reference evidence="1" key="1">
    <citation type="submission" date="2017-08" db="EMBL/GenBank/DDBJ databases">
        <title>Assembly of the North American Bullfrog Genome.</title>
        <authorList>
            <person name="Warren R.L."/>
            <person name="Vandervalk B.P."/>
            <person name="Kucuk E."/>
            <person name="Birol I."/>
            <person name="Helbing C."/>
            <person name="Pandoh P."/>
            <person name="Behsaz B."/>
            <person name="Mohamadi H."/>
            <person name="Chu J."/>
            <person name="Jackman S."/>
            <person name="Hammond S.A."/>
            <person name="Veldhoen N."/>
            <person name="Kirk H."/>
            <person name="Zhao Y."/>
            <person name="Coope R."/>
            <person name="Pleasance S."/>
            <person name="Moore R."/>
            <person name="Holt R."/>
        </authorList>
    </citation>
    <scope>NUCLEOTIDE SEQUENCE</scope>
    <source>
        <strain evidence="1">Bruno</strain>
        <tissue evidence="1">Liver</tissue>
    </source>
</reference>
<sequence length="161" mass="18401">MFFYLFVIKYIAFKVSSHYVPTKSACFFEFSPSLSICLDVGITMYKVSALLRRCKLFTIQDFFLFQQVMLFEPYAAYTRLLINSDSFSDGVLLKRTCIHTFGITDKICVTVCMQDKFESTSVGKNPWILLSECPIVCTGHNLLLLLTNDEPPVLAFVPIFL</sequence>
<proteinExistence type="predicted"/>
<dbReference type="AlphaFoldDB" id="A0A2G9RGP5"/>
<gene>
    <name evidence="1" type="ORF">AB205_0155630</name>
</gene>
<name>A0A2G9RGP5_AQUCT</name>
<dbReference type="OrthoDB" id="7735550at2759"/>
<accession>A0A2G9RGP5</accession>
<organism evidence="1">
    <name type="scientific">Aquarana catesbeiana</name>
    <name type="common">American bullfrog</name>
    <name type="synonym">Rana catesbeiana</name>
    <dbReference type="NCBI Taxonomy" id="8400"/>
    <lineage>
        <taxon>Eukaryota</taxon>
        <taxon>Metazoa</taxon>
        <taxon>Chordata</taxon>
        <taxon>Craniata</taxon>
        <taxon>Vertebrata</taxon>
        <taxon>Euteleostomi</taxon>
        <taxon>Amphibia</taxon>
        <taxon>Batrachia</taxon>
        <taxon>Anura</taxon>
        <taxon>Neobatrachia</taxon>
        <taxon>Ranoidea</taxon>
        <taxon>Ranidae</taxon>
        <taxon>Aquarana</taxon>
    </lineage>
</organism>
<dbReference type="EMBL" id="KV950339">
    <property type="protein sequence ID" value="PIO26393.1"/>
    <property type="molecule type" value="Genomic_DNA"/>
</dbReference>